<protein>
    <recommendedName>
        <fullName evidence="3">Outer membrane protein beta-barrel domain-containing protein</fullName>
    </recommendedName>
</protein>
<gene>
    <name evidence="1" type="ORF">IAB03_09820</name>
</gene>
<name>A0A9D1M9C7_9BACT</name>
<evidence type="ECO:0008006" key="3">
    <source>
        <dbReference type="Google" id="ProtNLM"/>
    </source>
</evidence>
<comment type="caution">
    <text evidence="1">The sequence shown here is derived from an EMBL/GenBank/DDBJ whole genome shotgun (WGS) entry which is preliminary data.</text>
</comment>
<evidence type="ECO:0000313" key="2">
    <source>
        <dbReference type="Proteomes" id="UP000824112"/>
    </source>
</evidence>
<organism evidence="1 2">
    <name type="scientific">Candidatus Gallibacteroides avistercoris</name>
    <dbReference type="NCBI Taxonomy" id="2840833"/>
    <lineage>
        <taxon>Bacteria</taxon>
        <taxon>Pseudomonadati</taxon>
        <taxon>Bacteroidota</taxon>
        <taxon>Bacteroidia</taxon>
        <taxon>Bacteroidales</taxon>
        <taxon>Bacteroidaceae</taxon>
        <taxon>Bacteroidaceae incertae sedis</taxon>
        <taxon>Candidatus Gallibacteroides</taxon>
    </lineage>
</organism>
<dbReference type="Proteomes" id="UP000824112">
    <property type="component" value="Unassembled WGS sequence"/>
</dbReference>
<dbReference type="AlphaFoldDB" id="A0A9D1M9C7"/>
<sequence>MALCTFCVEAQFVRKIEQRTFVPKGQWILGNTISYSEYSGKNYQFLVVENFSGKGYSFKVSPVLCYAFKDNMAAGGRFEYQRSLNRLNNVDVIINDDTDFSVTDFYQLTHSYSGMAVLRNYINLGNSRRFGLFNETQLIVGGSQSKLVSGTGESLTGTFEKTTEMKIGVSPGFVAFINNYTAVELSIGVLGFSYSKVHQITDQVQVGERSSSRANFKINIFSIGLGLAFYV</sequence>
<dbReference type="EMBL" id="DVNA01000227">
    <property type="protein sequence ID" value="HIU56086.1"/>
    <property type="molecule type" value="Genomic_DNA"/>
</dbReference>
<evidence type="ECO:0000313" key="1">
    <source>
        <dbReference type="EMBL" id="HIU56086.1"/>
    </source>
</evidence>
<reference evidence="1" key="1">
    <citation type="submission" date="2020-10" db="EMBL/GenBank/DDBJ databases">
        <authorList>
            <person name="Gilroy R."/>
        </authorList>
    </citation>
    <scope>NUCLEOTIDE SEQUENCE</scope>
    <source>
        <strain evidence="1">CHK158-818</strain>
    </source>
</reference>
<accession>A0A9D1M9C7</accession>
<reference evidence="1" key="2">
    <citation type="journal article" date="2021" name="PeerJ">
        <title>Extensive microbial diversity within the chicken gut microbiome revealed by metagenomics and culture.</title>
        <authorList>
            <person name="Gilroy R."/>
            <person name="Ravi A."/>
            <person name="Getino M."/>
            <person name="Pursley I."/>
            <person name="Horton D.L."/>
            <person name="Alikhan N.F."/>
            <person name="Baker D."/>
            <person name="Gharbi K."/>
            <person name="Hall N."/>
            <person name="Watson M."/>
            <person name="Adriaenssens E.M."/>
            <person name="Foster-Nyarko E."/>
            <person name="Jarju S."/>
            <person name="Secka A."/>
            <person name="Antonio M."/>
            <person name="Oren A."/>
            <person name="Chaudhuri R.R."/>
            <person name="La Ragione R."/>
            <person name="Hildebrand F."/>
            <person name="Pallen M.J."/>
        </authorList>
    </citation>
    <scope>NUCLEOTIDE SEQUENCE</scope>
    <source>
        <strain evidence="1">CHK158-818</strain>
    </source>
</reference>
<proteinExistence type="predicted"/>